<evidence type="ECO:0000256" key="1">
    <source>
        <dbReference type="ARBA" id="ARBA00005417"/>
    </source>
</evidence>
<dbReference type="InterPro" id="IPR017871">
    <property type="entry name" value="ABC_transporter-like_CS"/>
</dbReference>
<comment type="similarity">
    <text evidence="1">Belongs to the ABC transporter superfamily.</text>
</comment>
<name>A8F653_PSELT</name>
<protein>
    <submittedName>
        <fullName evidence="7">ABC transporter related</fullName>
    </submittedName>
</protein>
<dbReference type="Proteomes" id="UP000002016">
    <property type="component" value="Chromosome"/>
</dbReference>
<dbReference type="HOGENOM" id="CLU_000604_1_2_0"/>
<keyword evidence="5" id="KW-0029">Amino-acid transport</keyword>
<dbReference type="Gene3D" id="3.40.50.300">
    <property type="entry name" value="P-loop containing nucleotide triphosphate hydrolases"/>
    <property type="match status" value="1"/>
</dbReference>
<dbReference type="GO" id="GO:0015658">
    <property type="term" value="F:branched-chain amino acid transmembrane transporter activity"/>
    <property type="evidence" value="ECO:0007669"/>
    <property type="project" value="TreeGrafter"/>
</dbReference>
<proteinExistence type="inferred from homology"/>
<dbReference type="OrthoDB" id="9776369at2"/>
<dbReference type="InterPro" id="IPR003439">
    <property type="entry name" value="ABC_transporter-like_ATP-bd"/>
</dbReference>
<dbReference type="SUPFAM" id="SSF52540">
    <property type="entry name" value="P-loop containing nucleoside triphosphate hydrolases"/>
    <property type="match status" value="1"/>
</dbReference>
<feature type="domain" description="ABC transporter" evidence="6">
    <location>
        <begin position="2"/>
        <end position="232"/>
    </location>
</feature>
<dbReference type="AlphaFoldDB" id="A8F653"/>
<evidence type="ECO:0000256" key="2">
    <source>
        <dbReference type="ARBA" id="ARBA00022448"/>
    </source>
</evidence>
<dbReference type="EMBL" id="CP000812">
    <property type="protein sequence ID" value="ABV33637.1"/>
    <property type="molecule type" value="Genomic_DNA"/>
</dbReference>
<dbReference type="InterPro" id="IPR052156">
    <property type="entry name" value="BCAA_Transport_ATP-bd_LivF"/>
</dbReference>
<dbReference type="eggNOG" id="COG0410">
    <property type="taxonomic scope" value="Bacteria"/>
</dbReference>
<evidence type="ECO:0000256" key="4">
    <source>
        <dbReference type="ARBA" id="ARBA00022840"/>
    </source>
</evidence>
<evidence type="ECO:0000313" key="8">
    <source>
        <dbReference type="Proteomes" id="UP000002016"/>
    </source>
</evidence>
<reference evidence="7 8" key="2">
    <citation type="journal article" date="2009" name="Proc. Natl. Acad. Sci. U.S.A.">
        <title>On the chimeric nature, thermophilic origin, and phylogenetic placement of the Thermotogales.</title>
        <authorList>
            <person name="Zhaxybayeva O."/>
            <person name="Swithers K.S."/>
            <person name="Lapierre P."/>
            <person name="Fournier G.P."/>
            <person name="Bickhart D.M."/>
            <person name="DeBoy R.T."/>
            <person name="Nelson K.E."/>
            <person name="Nesbo C.L."/>
            <person name="Doolittle W.F."/>
            <person name="Gogarten J.P."/>
            <person name="Noll K.M."/>
        </authorList>
    </citation>
    <scope>NUCLEOTIDE SEQUENCE [LARGE SCALE GENOMIC DNA]</scope>
    <source>
        <strain evidence="8">ATCC BAA-301 / DSM 14385 / NBRC 107922 / TMO</strain>
    </source>
</reference>
<dbReference type="RefSeq" id="WP_012003118.1">
    <property type="nucleotide sequence ID" value="NC_009828.1"/>
</dbReference>
<evidence type="ECO:0000256" key="5">
    <source>
        <dbReference type="ARBA" id="ARBA00022970"/>
    </source>
</evidence>
<dbReference type="STRING" id="416591.Tlet_1072"/>
<sequence length="232" mass="25180">MLEIKSITVQYGPVIAVKEISMDIRQKGITVLLGANGAGKTSTLMAIAGLNDLSHGSIFFEGKRIDRLPAYERVRKGIVLCPESRLVFQKMTVMENLKAGAYTRKGGISGEFDLVFSIFPKLKDRAKQLAGTLSGGERQMLAIARALMSKPKLLMLDEPSMGLAPNLVVEMMAAIKQINETGVTVLLVEQNAFSALKIADYAYVLQTGKVVLEGSAEDLLQDKTIVEQYLGG</sequence>
<dbReference type="GO" id="GO:0005524">
    <property type="term" value="F:ATP binding"/>
    <property type="evidence" value="ECO:0007669"/>
    <property type="project" value="UniProtKB-KW"/>
</dbReference>
<dbReference type="PROSITE" id="PS00211">
    <property type="entry name" value="ABC_TRANSPORTER_1"/>
    <property type="match status" value="1"/>
</dbReference>
<keyword evidence="8" id="KW-1185">Reference proteome</keyword>
<keyword evidence="4" id="KW-0067">ATP-binding</keyword>
<dbReference type="CDD" id="cd03224">
    <property type="entry name" value="ABC_TM1139_LivF_branched"/>
    <property type="match status" value="1"/>
</dbReference>
<dbReference type="InterPro" id="IPR027417">
    <property type="entry name" value="P-loop_NTPase"/>
</dbReference>
<dbReference type="PANTHER" id="PTHR43820">
    <property type="entry name" value="HIGH-AFFINITY BRANCHED-CHAIN AMINO ACID TRANSPORT ATP-BINDING PROTEIN LIVF"/>
    <property type="match status" value="1"/>
</dbReference>
<dbReference type="GO" id="GO:0016887">
    <property type="term" value="F:ATP hydrolysis activity"/>
    <property type="evidence" value="ECO:0007669"/>
    <property type="project" value="InterPro"/>
</dbReference>
<dbReference type="PANTHER" id="PTHR43820:SF4">
    <property type="entry name" value="HIGH-AFFINITY BRANCHED-CHAIN AMINO ACID TRANSPORT ATP-BINDING PROTEIN LIVF"/>
    <property type="match status" value="1"/>
</dbReference>
<dbReference type="InterPro" id="IPR003593">
    <property type="entry name" value="AAA+_ATPase"/>
</dbReference>
<organism evidence="7 8">
    <name type="scientific">Pseudothermotoga lettingae (strain ATCC BAA-301 / DSM 14385 / NBRC 107922 / TMO)</name>
    <name type="common">Thermotoga lettingae</name>
    <dbReference type="NCBI Taxonomy" id="416591"/>
    <lineage>
        <taxon>Bacteria</taxon>
        <taxon>Thermotogati</taxon>
        <taxon>Thermotogota</taxon>
        <taxon>Thermotogae</taxon>
        <taxon>Thermotogales</taxon>
        <taxon>Thermotogaceae</taxon>
        <taxon>Pseudothermotoga</taxon>
    </lineage>
</organism>
<dbReference type="PROSITE" id="PS50893">
    <property type="entry name" value="ABC_TRANSPORTER_2"/>
    <property type="match status" value="1"/>
</dbReference>
<keyword evidence="2" id="KW-0813">Transport</keyword>
<evidence type="ECO:0000256" key="3">
    <source>
        <dbReference type="ARBA" id="ARBA00022741"/>
    </source>
</evidence>
<dbReference type="Pfam" id="PF00005">
    <property type="entry name" value="ABC_tran"/>
    <property type="match status" value="1"/>
</dbReference>
<gene>
    <name evidence="7" type="ordered locus">Tlet_1072</name>
</gene>
<evidence type="ECO:0000259" key="6">
    <source>
        <dbReference type="PROSITE" id="PS50893"/>
    </source>
</evidence>
<dbReference type="SMART" id="SM00382">
    <property type="entry name" value="AAA"/>
    <property type="match status" value="1"/>
</dbReference>
<accession>A8F653</accession>
<evidence type="ECO:0000313" key="7">
    <source>
        <dbReference type="EMBL" id="ABV33637.1"/>
    </source>
</evidence>
<keyword evidence="3" id="KW-0547">Nucleotide-binding</keyword>
<dbReference type="KEGG" id="tle:Tlet_1072"/>
<dbReference type="GO" id="GO:0015807">
    <property type="term" value="P:L-amino acid transport"/>
    <property type="evidence" value="ECO:0007669"/>
    <property type="project" value="TreeGrafter"/>
</dbReference>
<reference evidence="7 8" key="1">
    <citation type="submission" date="2007-08" db="EMBL/GenBank/DDBJ databases">
        <title>Complete sequence of Thermotoga lettingae TMO.</title>
        <authorList>
            <consortium name="US DOE Joint Genome Institute"/>
            <person name="Copeland A."/>
            <person name="Lucas S."/>
            <person name="Lapidus A."/>
            <person name="Barry K."/>
            <person name="Glavina del Rio T."/>
            <person name="Dalin E."/>
            <person name="Tice H."/>
            <person name="Pitluck S."/>
            <person name="Foster B."/>
            <person name="Bruce D."/>
            <person name="Schmutz J."/>
            <person name="Larimer F."/>
            <person name="Land M."/>
            <person name="Hauser L."/>
            <person name="Kyrpides N."/>
            <person name="Mikhailova N."/>
            <person name="Nelson K."/>
            <person name="Gogarten J.P."/>
            <person name="Noll K."/>
            <person name="Richardson P."/>
        </authorList>
    </citation>
    <scope>NUCLEOTIDE SEQUENCE [LARGE SCALE GENOMIC DNA]</scope>
    <source>
        <strain evidence="8">ATCC BAA-301 / DSM 14385 / NBRC 107922 / TMO</strain>
    </source>
</reference>